<sequence length="1388" mass="159157">MPLLVSLIPLLLKVFSLKVLQDIRSNYSLATNEYIILPLDEYFSGPSLYYSISPESPNMFLANSSLELGQITKLTNFETPNSIELLQSICQLDDNYCQKYLHASNKTLYCYNFNSENKSLTASKEFEGEIITYIIANIYSEQYYIVIYKGRNELKMKTASMIYNQENNTYGFITNHISINEPFSSLNPSSVYISNGLINNQFMVTGHTKGRWNMLLLESFNSSDVRLLGNVTISGSLHLGPMFCVTIDNSHYVYLPGEKIVAQILSFQDNVIVNNSIFIDMKNFQVSSMQPSHNFTSLLLGINCGFIIVSLDFERSFFHIFEGDCKLYVYSSLDHNYFLTIENENTYIGASEQNSIFTILGNKSLDIDMRHFSWTIYINSTGQEFLIISGNNSLYQKEIILNGAYMNFTSSDNETLYSLSIFNQQRTENMIVNFTVTKLEDFEKIFLVGHEETNLVLFYNLNGSLEINLYDYFLGSDLQLANCNIFCDTNEISAMVTTSNKNTSVCSFSEGIQNGGIEYESNCMKNFQISKQLSIENGNFVRGNYMYIYNSTGLISLKNNNTFYKPFEDYSIVKIISCGLGFFYILENNTKTYISYSNFTSWPLPKSIINVSSCLNPQCSNNYFACQNNNSITIYNLEFNKIPILNEFYHIIPNENITSEIIIDYIMINYSIAIVTNLKTFLLYNIDNSIYKTINFIYQMNLPEPVIEICADNFHYYIITNSNNMLVYSYTLKYEKQIYIGPYIGINAIDSLVFAYNNSYMNVFNASLLVGNAKVLTISIPQYTSISIENVLQNEISIFLIDSNNNVYENSLFLTCKIFNVDFFISNTASGLYYIYYNSTLSLNVTNNYNYYIVKNVNIILYVNGQSIYVNNNTVTYIQDNYMEVACGSDETIPLDEIFWGQNLKVNLTETIPEVTVNERFVEVQNSSHNMKYAFSAFMPVKDLNIYIAVNSCTIFIYDANVNNNISMTIADDNIKSCSCTDIGNLYNDNLTIVFVLGCQFKTFANIFYNSISMPENQLIFFNYYNYSLTQMEALFLDYFPSTFKEIVTNGGEFMIAAIDTYSDATVDSYFSNHLQFIRGNVTLTNIFLYDVNASVMEKYMVARYYFSDVDGVYDPNFNMYYFYLTEIYTGLVIVALDINWTSTVSIINYDNPVVSLVRCGSELYVSFLNSTMYKYNLISWGNAILDGIIYPYLSTFVVTPGSMSCSDFIYGKYLLFLMQNPDSYIDPETYLLVIDNTASALASTVKSFYMSNSYIGNYAYFYNQSTIVALTSTNLTQFYINEYVMNINPNGKCSSNKIIKLNLMAQGDWVVNRDAKFVLKIKENYSQGSVDFKEIPYWGWVLIVLGLAVLTIIAVKISKKFRRCKFSGKDEKREQLFKYEFIEGEIN</sequence>
<keyword evidence="2" id="KW-0732">Signal</keyword>
<dbReference type="Proteomes" id="UP000187209">
    <property type="component" value="Unassembled WGS sequence"/>
</dbReference>
<evidence type="ECO:0000313" key="3">
    <source>
        <dbReference type="EMBL" id="OMJ72366.1"/>
    </source>
</evidence>
<evidence type="ECO:0000256" key="1">
    <source>
        <dbReference type="SAM" id="Phobius"/>
    </source>
</evidence>
<evidence type="ECO:0000313" key="4">
    <source>
        <dbReference type="Proteomes" id="UP000187209"/>
    </source>
</evidence>
<keyword evidence="1" id="KW-0812">Transmembrane</keyword>
<keyword evidence="1" id="KW-0472">Membrane</keyword>
<comment type="caution">
    <text evidence="3">The sequence shown here is derived from an EMBL/GenBank/DDBJ whole genome shotgun (WGS) entry which is preliminary data.</text>
</comment>
<keyword evidence="1" id="KW-1133">Transmembrane helix</keyword>
<organism evidence="3 4">
    <name type="scientific">Stentor coeruleus</name>
    <dbReference type="NCBI Taxonomy" id="5963"/>
    <lineage>
        <taxon>Eukaryota</taxon>
        <taxon>Sar</taxon>
        <taxon>Alveolata</taxon>
        <taxon>Ciliophora</taxon>
        <taxon>Postciliodesmatophora</taxon>
        <taxon>Heterotrichea</taxon>
        <taxon>Heterotrichida</taxon>
        <taxon>Stentoridae</taxon>
        <taxon>Stentor</taxon>
    </lineage>
</organism>
<keyword evidence="4" id="KW-1185">Reference proteome</keyword>
<feature type="transmembrane region" description="Helical" evidence="1">
    <location>
        <begin position="1338"/>
        <end position="1356"/>
    </location>
</feature>
<dbReference type="EMBL" id="MPUH01000907">
    <property type="protein sequence ID" value="OMJ72366.1"/>
    <property type="molecule type" value="Genomic_DNA"/>
</dbReference>
<proteinExistence type="predicted"/>
<feature type="signal peptide" evidence="2">
    <location>
        <begin position="1"/>
        <end position="16"/>
    </location>
</feature>
<accession>A0A1R2B6J6</accession>
<name>A0A1R2B6J6_9CILI</name>
<feature type="chain" id="PRO_5013272141" evidence="2">
    <location>
        <begin position="17"/>
        <end position="1388"/>
    </location>
</feature>
<reference evidence="3 4" key="1">
    <citation type="submission" date="2016-11" db="EMBL/GenBank/DDBJ databases">
        <title>The macronuclear genome of Stentor coeruleus: a giant cell with tiny introns.</title>
        <authorList>
            <person name="Slabodnick M."/>
            <person name="Ruby J.G."/>
            <person name="Reiff S.B."/>
            <person name="Swart E.C."/>
            <person name="Gosai S."/>
            <person name="Prabakaran S."/>
            <person name="Witkowska E."/>
            <person name="Larue G.E."/>
            <person name="Fisher S."/>
            <person name="Freeman R.M."/>
            <person name="Gunawardena J."/>
            <person name="Chu W."/>
            <person name="Stover N.A."/>
            <person name="Gregory B.D."/>
            <person name="Nowacki M."/>
            <person name="Derisi J."/>
            <person name="Roy S.W."/>
            <person name="Marshall W.F."/>
            <person name="Sood P."/>
        </authorList>
    </citation>
    <scope>NUCLEOTIDE SEQUENCE [LARGE SCALE GENOMIC DNA]</scope>
    <source>
        <strain evidence="3">WM001</strain>
    </source>
</reference>
<gene>
    <name evidence="3" type="ORF">SteCoe_29204</name>
</gene>
<evidence type="ECO:0000256" key="2">
    <source>
        <dbReference type="SAM" id="SignalP"/>
    </source>
</evidence>
<protein>
    <submittedName>
        <fullName evidence="3">Uncharacterized protein</fullName>
    </submittedName>
</protein>